<sequence length="48" mass="5066">MRSLTRHLLQAGALAAAALFLIYGVSRGEVAIVLNKAIHICMECIGLG</sequence>
<dbReference type="NCBIfam" id="NF040920">
    <property type="entry name" value="CD1871A_fam"/>
    <property type="match status" value="1"/>
</dbReference>
<dbReference type="AlphaFoldDB" id="C6LJP7"/>
<proteinExistence type="predicted"/>
<evidence type="ECO:0000313" key="2">
    <source>
        <dbReference type="Proteomes" id="UP000005561"/>
    </source>
</evidence>
<dbReference type="EMBL" id="ACCL02000021">
    <property type="protein sequence ID" value="EET59170.1"/>
    <property type="molecule type" value="Genomic_DNA"/>
</dbReference>
<keyword evidence="2" id="KW-1185">Reference proteome</keyword>
<evidence type="ECO:0008006" key="3">
    <source>
        <dbReference type="Google" id="ProtNLM"/>
    </source>
</evidence>
<organism evidence="1 2">
    <name type="scientific">Marvinbryantia formatexigens DSM 14469</name>
    <dbReference type="NCBI Taxonomy" id="478749"/>
    <lineage>
        <taxon>Bacteria</taxon>
        <taxon>Bacillati</taxon>
        <taxon>Bacillota</taxon>
        <taxon>Clostridia</taxon>
        <taxon>Lachnospirales</taxon>
        <taxon>Lachnospiraceae</taxon>
        <taxon>Marvinbryantia</taxon>
    </lineage>
</organism>
<reference evidence="1" key="1">
    <citation type="submission" date="2009-07" db="EMBL/GenBank/DDBJ databases">
        <authorList>
            <person name="Weinstock G."/>
            <person name="Sodergren E."/>
            <person name="Clifton S."/>
            <person name="Fulton L."/>
            <person name="Fulton B."/>
            <person name="Courtney L."/>
            <person name="Fronick C."/>
            <person name="Harrison M."/>
            <person name="Strong C."/>
            <person name="Farmer C."/>
            <person name="Delahaunty K."/>
            <person name="Markovic C."/>
            <person name="Hall O."/>
            <person name="Minx P."/>
            <person name="Tomlinson C."/>
            <person name="Mitreva M."/>
            <person name="Nelson J."/>
            <person name="Hou S."/>
            <person name="Wollam A."/>
            <person name="Pepin K.H."/>
            <person name="Johnson M."/>
            <person name="Bhonagiri V."/>
            <person name="Nash W.E."/>
            <person name="Warren W."/>
            <person name="Chinwalla A."/>
            <person name="Mardis E.R."/>
            <person name="Wilson R.K."/>
        </authorList>
    </citation>
    <scope>NUCLEOTIDE SEQUENCE [LARGE SCALE GENOMIC DNA]</scope>
    <source>
        <strain evidence="1">DSM 14469</strain>
    </source>
</reference>
<comment type="caution">
    <text evidence="1">The sequence shown here is derived from an EMBL/GenBank/DDBJ whole genome shotgun (WGS) entry which is preliminary data.</text>
</comment>
<name>C6LJP7_9FIRM</name>
<dbReference type="InterPro" id="IPR047708">
    <property type="entry name" value="CD1871A-like"/>
</dbReference>
<accession>C6LJP7</accession>
<evidence type="ECO:0000313" key="1">
    <source>
        <dbReference type="EMBL" id="EET59170.1"/>
    </source>
</evidence>
<protein>
    <recommendedName>
        <fullName evidence="3">Thioredoxin</fullName>
    </recommendedName>
</protein>
<dbReference type="RefSeq" id="WP_006863647.1">
    <property type="nucleotide sequence ID" value="NZ_ACCL02000021.1"/>
</dbReference>
<dbReference type="Proteomes" id="UP000005561">
    <property type="component" value="Unassembled WGS sequence"/>
</dbReference>
<gene>
    <name evidence="1" type="ORF">BRYFOR_08884</name>
</gene>